<comment type="subunit">
    <text evidence="6">Homodecamer.</text>
</comment>
<name>H9U9W7_FERPD</name>
<keyword evidence="5 6" id="KW-0119">Carbohydrate metabolism</keyword>
<dbReference type="InterPro" id="IPR023750">
    <property type="entry name" value="RbsD-like_sf"/>
</dbReference>
<evidence type="ECO:0000256" key="3">
    <source>
        <dbReference type="ARBA" id="ARBA00022490"/>
    </source>
</evidence>
<dbReference type="UniPathway" id="UPA00916">
    <property type="reaction ID" value="UER00888"/>
</dbReference>
<dbReference type="GO" id="GO:0048029">
    <property type="term" value="F:monosaccharide binding"/>
    <property type="evidence" value="ECO:0007669"/>
    <property type="project" value="InterPro"/>
</dbReference>
<evidence type="ECO:0000313" key="7">
    <source>
        <dbReference type="EMBL" id="AFG34310.1"/>
    </source>
</evidence>
<dbReference type="HOGENOM" id="CLU_135498_0_0_0"/>
<dbReference type="STRING" id="771875.Ferpe_0157"/>
<comment type="subcellular location">
    <subcellularLocation>
        <location evidence="6">Cytoplasm</location>
    </subcellularLocation>
</comment>
<evidence type="ECO:0000256" key="5">
    <source>
        <dbReference type="ARBA" id="ARBA00023277"/>
    </source>
</evidence>
<dbReference type="eggNOG" id="COG1869">
    <property type="taxonomic scope" value="Bacteria"/>
</dbReference>
<comment type="function">
    <text evidence="6">Catalyzes the interconversion of beta-pyran and beta-furan forms of D-ribose.</text>
</comment>
<dbReference type="SUPFAM" id="SSF102546">
    <property type="entry name" value="RbsD-like"/>
    <property type="match status" value="1"/>
</dbReference>
<dbReference type="GO" id="GO:0019303">
    <property type="term" value="P:D-ribose catabolic process"/>
    <property type="evidence" value="ECO:0007669"/>
    <property type="project" value="UniProtKB-UniRule"/>
</dbReference>
<dbReference type="GO" id="GO:0062193">
    <property type="term" value="F:D-ribose pyranase activity"/>
    <property type="evidence" value="ECO:0007669"/>
    <property type="project" value="UniProtKB-EC"/>
</dbReference>
<protein>
    <recommendedName>
        <fullName evidence="2 6">D-ribose pyranase</fullName>
        <ecNumber evidence="2 6">5.4.99.62</ecNumber>
    </recommendedName>
</protein>
<dbReference type="NCBIfam" id="NF008761">
    <property type="entry name" value="PRK11797.1"/>
    <property type="match status" value="1"/>
</dbReference>
<keyword evidence="4 6" id="KW-0413">Isomerase</keyword>
<gene>
    <name evidence="6" type="primary">rbsD</name>
    <name evidence="7" type="ordered locus">Ferpe_0157</name>
</gene>
<evidence type="ECO:0000256" key="1">
    <source>
        <dbReference type="ARBA" id="ARBA00000223"/>
    </source>
</evidence>
<dbReference type="InterPro" id="IPR007721">
    <property type="entry name" value="RbsD_FucU"/>
</dbReference>
<dbReference type="GO" id="GO:0016872">
    <property type="term" value="F:intramolecular lyase activity"/>
    <property type="evidence" value="ECO:0007669"/>
    <property type="project" value="UniProtKB-UniRule"/>
</dbReference>
<dbReference type="Gene3D" id="3.40.1650.10">
    <property type="entry name" value="RbsD-like domain"/>
    <property type="match status" value="1"/>
</dbReference>
<dbReference type="AlphaFoldDB" id="H9U9W7"/>
<dbReference type="EMBL" id="CP003260">
    <property type="protein sequence ID" value="AFG34310.1"/>
    <property type="molecule type" value="Genomic_DNA"/>
</dbReference>
<evidence type="ECO:0000256" key="6">
    <source>
        <dbReference type="HAMAP-Rule" id="MF_01661"/>
    </source>
</evidence>
<dbReference type="OrthoDB" id="9805009at2"/>
<dbReference type="GO" id="GO:0005829">
    <property type="term" value="C:cytosol"/>
    <property type="evidence" value="ECO:0007669"/>
    <property type="project" value="TreeGrafter"/>
</dbReference>
<dbReference type="EC" id="5.4.99.62" evidence="2 6"/>
<feature type="binding site" evidence="6">
    <location>
        <position position="95"/>
    </location>
    <ligand>
        <name>substrate</name>
    </ligand>
</feature>
<evidence type="ECO:0000256" key="4">
    <source>
        <dbReference type="ARBA" id="ARBA00023235"/>
    </source>
</evidence>
<accession>H9U9W7</accession>
<dbReference type="PANTHER" id="PTHR37831">
    <property type="entry name" value="D-RIBOSE PYRANASE"/>
    <property type="match status" value="1"/>
</dbReference>
<feature type="binding site" evidence="6">
    <location>
        <position position="28"/>
    </location>
    <ligand>
        <name>substrate</name>
    </ligand>
</feature>
<evidence type="ECO:0000313" key="8">
    <source>
        <dbReference type="Proteomes" id="UP000007384"/>
    </source>
</evidence>
<sequence>MKKQGIFNSQIAKVVASMGHKDMLAIVDLGFPIPDAVEKIDIVLDYGKPRFSDVLEVVLKELEVEQCIIATESSEIFIDEIQKKLPSAELKKISHEELKELAKKCKAVIRTGDTTPYSNAILVAGVIF</sequence>
<comment type="catalytic activity">
    <reaction evidence="1 6">
        <text>beta-D-ribopyranose = beta-D-ribofuranose</text>
        <dbReference type="Rhea" id="RHEA:25432"/>
        <dbReference type="ChEBI" id="CHEBI:27476"/>
        <dbReference type="ChEBI" id="CHEBI:47002"/>
        <dbReference type="EC" id="5.4.99.62"/>
    </reaction>
</comment>
<feature type="active site" description="Proton donor" evidence="6">
    <location>
        <position position="20"/>
    </location>
</feature>
<dbReference type="RefSeq" id="WP_014450778.1">
    <property type="nucleotide sequence ID" value="NC_017095.1"/>
</dbReference>
<comment type="pathway">
    <text evidence="6">Carbohydrate metabolism; D-ribose degradation; D-ribose 5-phosphate from beta-D-ribopyranose: step 1/2.</text>
</comment>
<dbReference type="PATRIC" id="fig|771875.3.peg.164"/>
<keyword evidence="8" id="KW-1185">Reference proteome</keyword>
<comment type="similarity">
    <text evidence="6">Belongs to the RbsD / FucU family. RbsD subfamily.</text>
</comment>
<dbReference type="InterPro" id="IPR023064">
    <property type="entry name" value="D-ribose_pyranase"/>
</dbReference>
<keyword evidence="3 6" id="KW-0963">Cytoplasm</keyword>
<dbReference type="KEGG" id="fpe:Ferpe_0157"/>
<feature type="binding site" evidence="6">
    <location>
        <begin position="117"/>
        <end position="119"/>
    </location>
    <ligand>
        <name>substrate</name>
    </ligand>
</feature>
<dbReference type="PANTHER" id="PTHR37831:SF1">
    <property type="entry name" value="D-RIBOSE PYRANASE"/>
    <property type="match status" value="1"/>
</dbReference>
<reference evidence="7" key="1">
    <citation type="submission" date="2012-03" db="EMBL/GenBank/DDBJ databases">
        <title>Complete sequence of Fervidobacterium pennivorans DSM 9078.</title>
        <authorList>
            <consortium name="US DOE Joint Genome Institute"/>
            <person name="Lucas S."/>
            <person name="Han J."/>
            <person name="Lapidus A."/>
            <person name="Cheng J.-F."/>
            <person name="Goodwin L."/>
            <person name="Pitluck S."/>
            <person name="Peters L."/>
            <person name="Ovchinnikova G."/>
            <person name="Lu M."/>
            <person name="Detter J.C."/>
            <person name="Han C."/>
            <person name="Tapia R."/>
            <person name="Land M."/>
            <person name="Hauser L."/>
            <person name="Kyrpides N."/>
            <person name="Ivanova N."/>
            <person name="Pagani I."/>
            <person name="Noll K.M."/>
            <person name="Woyke T."/>
        </authorList>
    </citation>
    <scope>NUCLEOTIDE SEQUENCE</scope>
    <source>
        <strain evidence="7">DSM 9078</strain>
    </source>
</reference>
<proteinExistence type="inferred from homology"/>
<dbReference type="Proteomes" id="UP000007384">
    <property type="component" value="Chromosome"/>
</dbReference>
<evidence type="ECO:0000256" key="2">
    <source>
        <dbReference type="ARBA" id="ARBA00012862"/>
    </source>
</evidence>
<dbReference type="HAMAP" id="MF_01661">
    <property type="entry name" value="D_rib_pyranase"/>
    <property type="match status" value="1"/>
</dbReference>
<dbReference type="Pfam" id="PF05025">
    <property type="entry name" value="RbsD_FucU"/>
    <property type="match status" value="1"/>
</dbReference>
<organism evidence="7 8">
    <name type="scientific">Fervidobacterium pennivorans (strain DSM 9078 / Ven5)</name>
    <dbReference type="NCBI Taxonomy" id="771875"/>
    <lineage>
        <taxon>Bacteria</taxon>
        <taxon>Thermotogati</taxon>
        <taxon>Thermotogota</taxon>
        <taxon>Thermotogae</taxon>
        <taxon>Thermotogales</taxon>
        <taxon>Fervidobacteriaceae</taxon>
        <taxon>Fervidobacterium</taxon>
    </lineage>
</organism>